<proteinExistence type="predicted"/>
<feature type="transmembrane region" description="Helical" evidence="1">
    <location>
        <begin position="35"/>
        <end position="53"/>
    </location>
</feature>
<organism evidence="2 3">
    <name type="scientific">Aspergillus neoniger (strain CBS 115656)</name>
    <dbReference type="NCBI Taxonomy" id="1448310"/>
    <lineage>
        <taxon>Eukaryota</taxon>
        <taxon>Fungi</taxon>
        <taxon>Dikarya</taxon>
        <taxon>Ascomycota</taxon>
        <taxon>Pezizomycotina</taxon>
        <taxon>Eurotiomycetes</taxon>
        <taxon>Eurotiomycetidae</taxon>
        <taxon>Eurotiales</taxon>
        <taxon>Aspergillaceae</taxon>
        <taxon>Aspergillus</taxon>
        <taxon>Aspergillus subgen. Circumdati</taxon>
    </lineage>
</organism>
<reference evidence="2" key="1">
    <citation type="submission" date="2016-12" db="EMBL/GenBank/DDBJ databases">
        <title>The genomes of Aspergillus section Nigri reveals drivers in fungal speciation.</title>
        <authorList>
            <consortium name="DOE Joint Genome Institute"/>
            <person name="Vesth T.C."/>
            <person name="Nybo J."/>
            <person name="Theobald S."/>
            <person name="Brandl J."/>
            <person name="Frisvad J.C."/>
            <person name="Nielsen K.F."/>
            <person name="Lyhne E.K."/>
            <person name="Kogle M.E."/>
            <person name="Kuo A."/>
            <person name="Riley R."/>
            <person name="Clum A."/>
            <person name="Nolan M."/>
            <person name="Lipzen A."/>
            <person name="Salamov A."/>
            <person name="Henrissat B."/>
            <person name="Wiebenga A."/>
            <person name="De Vries R.P."/>
            <person name="Grigoriev I.V."/>
            <person name="Mortensen U.H."/>
            <person name="Andersen M.R."/>
            <person name="Baker S.E."/>
        </authorList>
    </citation>
    <scope>NUCLEOTIDE SEQUENCE [LARGE SCALE GENOMIC DNA]</scope>
    <source>
        <strain evidence="2">CBS 115656</strain>
    </source>
</reference>
<evidence type="ECO:0000313" key="2">
    <source>
        <dbReference type="EMBL" id="PYH32864.1"/>
    </source>
</evidence>
<keyword evidence="1" id="KW-0472">Membrane</keyword>
<accession>A0A318YFL6</accession>
<protein>
    <submittedName>
        <fullName evidence="2">Uncharacterized protein</fullName>
    </submittedName>
</protein>
<keyword evidence="3" id="KW-1185">Reference proteome</keyword>
<gene>
    <name evidence="2" type="ORF">BO87DRAFT_377926</name>
</gene>
<name>A0A318YFL6_ASPNB</name>
<dbReference type="AlphaFoldDB" id="A0A318YFL6"/>
<keyword evidence="1" id="KW-1133">Transmembrane helix</keyword>
<keyword evidence="1" id="KW-0812">Transmembrane</keyword>
<dbReference type="GeneID" id="37126135"/>
<evidence type="ECO:0000256" key="1">
    <source>
        <dbReference type="SAM" id="Phobius"/>
    </source>
</evidence>
<dbReference type="EMBL" id="KZ821466">
    <property type="protein sequence ID" value="PYH32864.1"/>
    <property type="molecule type" value="Genomic_DNA"/>
</dbReference>
<dbReference type="Proteomes" id="UP000247647">
    <property type="component" value="Unassembled WGS sequence"/>
</dbReference>
<dbReference type="RefSeq" id="XP_025478342.1">
    <property type="nucleotide sequence ID" value="XM_025623679.1"/>
</dbReference>
<evidence type="ECO:0000313" key="3">
    <source>
        <dbReference type="Proteomes" id="UP000247647"/>
    </source>
</evidence>
<sequence length="57" mass="6360">MPRVYHPLGLRFENWPPPNSDIPCSYSQTGVLETAFAHHTIIIIITIMAGWLARIGG</sequence>